<evidence type="ECO:0000256" key="6">
    <source>
        <dbReference type="ARBA" id="ARBA00022801"/>
    </source>
</evidence>
<comment type="catalytic activity">
    <reaction evidence="8">
        <text>(6S)-5,6,7,8-tetrahydrofolyl-(gamma-L-Glu)(n) + (n-1) H2O = (6S)-5,6,7,8-tetrahydrofolate + (n-1) L-glutamate</text>
        <dbReference type="Rhea" id="RHEA:56784"/>
        <dbReference type="Rhea" id="RHEA-COMP:14738"/>
        <dbReference type="ChEBI" id="CHEBI:15377"/>
        <dbReference type="ChEBI" id="CHEBI:29985"/>
        <dbReference type="ChEBI" id="CHEBI:57453"/>
        <dbReference type="ChEBI" id="CHEBI:141005"/>
        <dbReference type="EC" id="3.4.19.9"/>
    </reaction>
</comment>
<dbReference type="GO" id="GO:0005576">
    <property type="term" value="C:extracellular region"/>
    <property type="evidence" value="ECO:0007669"/>
    <property type="project" value="UniProtKB-SubCell"/>
</dbReference>
<evidence type="ECO:0000256" key="7">
    <source>
        <dbReference type="PIRSR" id="PIRSR615527-1"/>
    </source>
</evidence>
<proteinExistence type="inferred from homology"/>
<dbReference type="InterPro" id="IPR011697">
    <property type="entry name" value="Peptidase_C26"/>
</dbReference>
<dbReference type="EC" id="3.4.19.9" evidence="3 8"/>
<dbReference type="AlphaFoldDB" id="A0A8J6DY76"/>
<dbReference type="Pfam" id="PF07722">
    <property type="entry name" value="Peptidase_C26"/>
    <property type="match status" value="1"/>
</dbReference>
<dbReference type="PANTHER" id="PTHR11315">
    <property type="entry name" value="PROTEASE FAMILY C26 GAMMA-GLUTAMYL HYDROLASE"/>
    <property type="match status" value="1"/>
</dbReference>
<evidence type="ECO:0000256" key="3">
    <source>
        <dbReference type="ARBA" id="ARBA00012886"/>
    </source>
</evidence>
<feature type="chain" id="PRO_5035319629" description="folate gamma-glutamyl hydrolase" evidence="9">
    <location>
        <begin position="26"/>
        <end position="323"/>
    </location>
</feature>
<dbReference type="OrthoDB" id="64220at2759"/>
<dbReference type="PROSITE" id="PS51275">
    <property type="entry name" value="PEPTIDASE_C26_GGH"/>
    <property type="match status" value="1"/>
</dbReference>
<comment type="similarity">
    <text evidence="2">Belongs to the peptidase C26 family.</text>
</comment>
<feature type="active site" description="Proton donor" evidence="7">
    <location>
        <position position="250"/>
    </location>
</feature>
<accession>A0A8J6DY76</accession>
<dbReference type="GO" id="GO:0046900">
    <property type="term" value="P:tetrahydrofolylpolyglutamate metabolic process"/>
    <property type="evidence" value="ECO:0007669"/>
    <property type="project" value="TreeGrafter"/>
</dbReference>
<evidence type="ECO:0000256" key="2">
    <source>
        <dbReference type="ARBA" id="ARBA00011083"/>
    </source>
</evidence>
<keyword evidence="5 9" id="KW-0732">Signal</keyword>
<protein>
    <recommendedName>
        <fullName evidence="3 8">folate gamma-glutamyl hydrolase</fullName>
        <ecNumber evidence="3 8">3.4.19.9</ecNumber>
    </recommendedName>
</protein>
<evidence type="ECO:0000256" key="8">
    <source>
        <dbReference type="PROSITE-ProRule" id="PRU00607"/>
    </source>
</evidence>
<name>A0A8J6DY76_9EUKA</name>
<evidence type="ECO:0000313" key="10">
    <source>
        <dbReference type="EMBL" id="KAG9391689.1"/>
    </source>
</evidence>
<evidence type="ECO:0000256" key="1">
    <source>
        <dbReference type="ARBA" id="ARBA00004239"/>
    </source>
</evidence>
<keyword evidence="6 8" id="KW-0378">Hydrolase</keyword>
<organism evidence="10 11">
    <name type="scientific">Carpediemonas membranifera</name>
    <dbReference type="NCBI Taxonomy" id="201153"/>
    <lineage>
        <taxon>Eukaryota</taxon>
        <taxon>Metamonada</taxon>
        <taxon>Carpediemonas-like organisms</taxon>
        <taxon>Carpediemonas</taxon>
    </lineage>
</organism>
<dbReference type="GO" id="GO:0005773">
    <property type="term" value="C:vacuole"/>
    <property type="evidence" value="ECO:0007669"/>
    <property type="project" value="TreeGrafter"/>
</dbReference>
<evidence type="ECO:0000313" key="11">
    <source>
        <dbReference type="Proteomes" id="UP000717585"/>
    </source>
</evidence>
<feature type="signal peptide" evidence="9">
    <location>
        <begin position="1"/>
        <end position="25"/>
    </location>
</feature>
<dbReference type="InterPro" id="IPR029062">
    <property type="entry name" value="Class_I_gatase-like"/>
</dbReference>
<dbReference type="GO" id="GO:0034722">
    <property type="term" value="F:gamma-glutamyl-peptidase activity"/>
    <property type="evidence" value="ECO:0007669"/>
    <property type="project" value="UniProtKB-UniRule"/>
</dbReference>
<dbReference type="PROSITE" id="PS51273">
    <property type="entry name" value="GATASE_TYPE_1"/>
    <property type="match status" value="1"/>
</dbReference>
<feature type="active site" evidence="8">
    <location>
        <position position="250"/>
    </location>
</feature>
<sequence length="323" mass="36179">MNQYVHHSRQTSVTFALILLTVVLAFCDVSSYQHRPAVGILTTPLPDELSHYGNAIIPGSYVKWLDQGGHRVVFIPYEIEERELAYILPSLSGVVLPGGWGMPSLSPKDPKDIAQHRTMKQIYDYAMGMNRAGNPFAIWAVCLGFEYTAILAAGKNILTTTDSQNTQDPLWAGDIEGTRLLGALSDEMVASAFKDPLFVNYHRYGVLPGDFNVYAGDDWRIVATQLDRQGLEYVAAIEHTDYPIYGVQWHPERAGYEARPSFPDVPTALKSMHVSHHMSMVFAEETRKSPAEYKLGNELLAQSYIEVVLNTPKDLPFETAYFF</sequence>
<evidence type="ECO:0000256" key="9">
    <source>
        <dbReference type="SAM" id="SignalP"/>
    </source>
</evidence>
<keyword evidence="4" id="KW-0964">Secreted</keyword>
<reference evidence="10" key="1">
    <citation type="submission" date="2021-05" db="EMBL/GenBank/DDBJ databases">
        <title>A free-living protist that lacks canonical eukaryotic 1 DNA replication and segregation systems.</title>
        <authorList>
            <person name="Salas-Leiva D.E."/>
            <person name="Tromer E.C."/>
            <person name="Curtis B.A."/>
            <person name="Jerlstrom-Hultqvist J."/>
            <person name="Kolisko M."/>
            <person name="Yi Z."/>
            <person name="Salas-Leiva J.S."/>
            <person name="Gallot-Lavallee L."/>
            <person name="Kops G.J.P.L."/>
            <person name="Archibald J.M."/>
            <person name="Simpson A.G.B."/>
            <person name="Roger A.J."/>
        </authorList>
    </citation>
    <scope>NUCLEOTIDE SEQUENCE</scope>
    <source>
        <strain evidence="10">BICM</strain>
    </source>
</reference>
<gene>
    <name evidence="10" type="ORF">J8273_6465</name>
</gene>
<comment type="subcellular location">
    <subcellularLocation>
        <location evidence="1">Secreted</location>
        <location evidence="1">Extracellular space</location>
    </subcellularLocation>
</comment>
<dbReference type="InterPro" id="IPR015527">
    <property type="entry name" value="Pept_C26_g-glut_hydrolase"/>
</dbReference>
<dbReference type="EMBL" id="JAHDYR010000053">
    <property type="protein sequence ID" value="KAG9391689.1"/>
    <property type="molecule type" value="Genomic_DNA"/>
</dbReference>
<evidence type="ECO:0000256" key="4">
    <source>
        <dbReference type="ARBA" id="ARBA00022525"/>
    </source>
</evidence>
<evidence type="ECO:0000256" key="5">
    <source>
        <dbReference type="ARBA" id="ARBA00022729"/>
    </source>
</evidence>
<keyword evidence="11" id="KW-1185">Reference proteome</keyword>
<feature type="active site" description="Nucleophile" evidence="7 8">
    <location>
        <position position="142"/>
    </location>
</feature>
<dbReference type="PANTHER" id="PTHR11315:SF0">
    <property type="entry name" value="FOLATE GAMMA-GLUTAMYL HYDROLASE"/>
    <property type="match status" value="1"/>
</dbReference>
<dbReference type="Proteomes" id="UP000717585">
    <property type="component" value="Unassembled WGS sequence"/>
</dbReference>
<dbReference type="SUPFAM" id="SSF52317">
    <property type="entry name" value="Class I glutamine amidotransferase-like"/>
    <property type="match status" value="1"/>
</dbReference>
<dbReference type="Gene3D" id="3.40.50.880">
    <property type="match status" value="1"/>
</dbReference>
<comment type="caution">
    <text evidence="10">The sequence shown here is derived from an EMBL/GenBank/DDBJ whole genome shotgun (WGS) entry which is preliminary data.</text>
</comment>